<dbReference type="EMBL" id="JYDI01002542">
    <property type="protein sequence ID" value="KRY25126.1"/>
    <property type="molecule type" value="Genomic_DNA"/>
</dbReference>
<sequence length="58" mass="6741">MDENFPPIYHHQTDIITQNSTALLRIQQKSLLPCEAESQKLNFVHRANLPLLCALRLR</sequence>
<organism evidence="1 2">
    <name type="scientific">Trichinella britovi</name>
    <name type="common">Parasitic roundworm</name>
    <dbReference type="NCBI Taxonomy" id="45882"/>
    <lineage>
        <taxon>Eukaryota</taxon>
        <taxon>Metazoa</taxon>
        <taxon>Ecdysozoa</taxon>
        <taxon>Nematoda</taxon>
        <taxon>Enoplea</taxon>
        <taxon>Dorylaimia</taxon>
        <taxon>Trichinellida</taxon>
        <taxon>Trichinellidae</taxon>
        <taxon>Trichinella</taxon>
    </lineage>
</organism>
<comment type="caution">
    <text evidence="1">The sequence shown here is derived from an EMBL/GenBank/DDBJ whole genome shotgun (WGS) entry which is preliminary data.</text>
</comment>
<keyword evidence="2" id="KW-1185">Reference proteome</keyword>
<dbReference type="Proteomes" id="UP000054653">
    <property type="component" value="Unassembled WGS sequence"/>
</dbReference>
<gene>
    <name evidence="1" type="ORF">T03_14070</name>
</gene>
<evidence type="ECO:0000313" key="1">
    <source>
        <dbReference type="EMBL" id="KRY25126.1"/>
    </source>
</evidence>
<dbReference type="AlphaFoldDB" id="A0A0V1AJY8"/>
<protein>
    <submittedName>
        <fullName evidence="1">Uncharacterized protein</fullName>
    </submittedName>
</protein>
<proteinExistence type="predicted"/>
<accession>A0A0V1AJY8</accession>
<reference evidence="1 2" key="1">
    <citation type="submission" date="2015-01" db="EMBL/GenBank/DDBJ databases">
        <title>Evolution of Trichinella species and genotypes.</title>
        <authorList>
            <person name="Korhonen P.K."/>
            <person name="Edoardo P."/>
            <person name="Giuseppe L.R."/>
            <person name="Gasser R.B."/>
        </authorList>
    </citation>
    <scope>NUCLEOTIDE SEQUENCE [LARGE SCALE GENOMIC DNA]</scope>
    <source>
        <strain evidence="1">ISS120</strain>
    </source>
</reference>
<name>A0A0V1AJY8_TRIBR</name>
<evidence type="ECO:0000313" key="2">
    <source>
        <dbReference type="Proteomes" id="UP000054653"/>
    </source>
</evidence>